<feature type="transmembrane region" description="Helical" evidence="2">
    <location>
        <begin position="39"/>
        <end position="59"/>
    </location>
</feature>
<accession>D6RWP9</accession>
<dbReference type="AlphaFoldDB" id="D6RWP9"/>
<dbReference type="EMBL" id="ABCY02000001">
    <property type="protein sequence ID" value="EEF81751.1"/>
    <property type="molecule type" value="Genomic_DNA"/>
</dbReference>
<dbReference type="Pfam" id="PF02592">
    <property type="entry name" value="Vut_1"/>
    <property type="match status" value="1"/>
</dbReference>
<gene>
    <name evidence="3" type="ORF">BVAVS116_0052</name>
</gene>
<comment type="caution">
    <text evidence="3">The sequence shown here is derived from an EMBL/GenBank/DDBJ whole genome shotgun (WGS) entry which is preliminary data.</text>
</comment>
<protein>
    <recommendedName>
        <fullName evidence="1">Queuosine precursor transporter</fullName>
    </recommendedName>
</protein>
<proteinExistence type="predicted"/>
<keyword evidence="2" id="KW-0812">Transmembrane</keyword>
<dbReference type="eggNOG" id="COG1738">
    <property type="taxonomic scope" value="Bacteria"/>
</dbReference>
<sequence>MVQLNAMNKDLFDLSLWAGMLIFTYTTLGILYRFFGKSGLFCFNAIISTISNIIILRNLKAFEMSLNLSGITFLSALFSLNLMVEKYNKKEATNSVILSLLLNITFTIMINFMIMFNNNKLDTSDIHFKILFNNFTYILTILIGTYVFFLSQYINILLYNYFKQIKIKSLWIIHPLSRLISGYVANLLVSISINTIFKYYPETKNIELTKGSLILTLTIIIIDSIFYLFLNSWKRIREV</sequence>
<keyword evidence="2" id="KW-1133">Transmembrane helix</keyword>
<organism evidence="3 4">
    <name type="scientific">Borreliella valaisiana VS116</name>
    <dbReference type="NCBI Taxonomy" id="445987"/>
    <lineage>
        <taxon>Bacteria</taxon>
        <taxon>Pseudomonadati</taxon>
        <taxon>Spirochaetota</taxon>
        <taxon>Spirochaetia</taxon>
        <taxon>Spirochaetales</taxon>
        <taxon>Borreliaceae</taxon>
        <taxon>Borreliella</taxon>
    </lineage>
</organism>
<keyword evidence="2" id="KW-0472">Membrane</keyword>
<evidence type="ECO:0000256" key="1">
    <source>
        <dbReference type="NCBIfam" id="TIGR00697"/>
    </source>
</evidence>
<reference evidence="3 4" key="1">
    <citation type="submission" date="2009-01" db="EMBL/GenBank/DDBJ databases">
        <authorList>
            <person name="Fraser-Liggett C.M."/>
            <person name="Mongodin E.F."/>
            <person name="Casjens B."/>
            <person name="Dunn J."/>
            <person name="Luft B."/>
            <person name="Qiu W."/>
            <person name="Schutzer S."/>
            <person name="Sebastian Y."/>
        </authorList>
    </citation>
    <scope>NUCLEOTIDE SEQUENCE [LARGE SCALE GENOMIC DNA]</scope>
    <source>
        <strain evidence="3 4">VS116</strain>
    </source>
</reference>
<feature type="transmembrane region" description="Helical" evidence="2">
    <location>
        <begin position="14"/>
        <end position="32"/>
    </location>
</feature>
<evidence type="ECO:0000256" key="2">
    <source>
        <dbReference type="SAM" id="Phobius"/>
    </source>
</evidence>
<dbReference type="NCBIfam" id="TIGR00697">
    <property type="entry name" value="queuosine precursor transporter"/>
    <property type="match status" value="1"/>
</dbReference>
<keyword evidence="4" id="KW-1185">Reference proteome</keyword>
<feature type="transmembrane region" description="Helical" evidence="2">
    <location>
        <begin position="65"/>
        <end position="84"/>
    </location>
</feature>
<feature type="transmembrane region" description="Helical" evidence="2">
    <location>
        <begin position="212"/>
        <end position="230"/>
    </location>
</feature>
<evidence type="ECO:0000313" key="3">
    <source>
        <dbReference type="EMBL" id="EEF81751.1"/>
    </source>
</evidence>
<feature type="transmembrane region" description="Helical" evidence="2">
    <location>
        <begin position="180"/>
        <end position="200"/>
    </location>
</feature>
<feature type="transmembrane region" description="Helical" evidence="2">
    <location>
        <begin position="136"/>
        <end position="159"/>
    </location>
</feature>
<feature type="transmembrane region" description="Helical" evidence="2">
    <location>
        <begin position="96"/>
        <end position="116"/>
    </location>
</feature>
<dbReference type="Proteomes" id="UP000006163">
    <property type="component" value="Unassembled WGS sequence"/>
</dbReference>
<dbReference type="HOGENOM" id="CLU_1188093_0_0_12"/>
<evidence type="ECO:0000313" key="4">
    <source>
        <dbReference type="Proteomes" id="UP000006163"/>
    </source>
</evidence>
<dbReference type="InterPro" id="IPR003744">
    <property type="entry name" value="YhhQ"/>
</dbReference>
<name>D6RWP9_BORVA</name>